<dbReference type="InterPro" id="IPR036770">
    <property type="entry name" value="Ankyrin_rpt-contain_sf"/>
</dbReference>
<dbReference type="Pfam" id="PF12796">
    <property type="entry name" value="Ank_2"/>
    <property type="match status" value="3"/>
</dbReference>
<feature type="signal peptide" evidence="4">
    <location>
        <begin position="1"/>
        <end position="19"/>
    </location>
</feature>
<reference evidence="5 6" key="1">
    <citation type="submission" date="2019-12" db="EMBL/GenBank/DDBJ databases">
        <title>Mucilaginibacter sp. HME9299 genome sequencing and assembly.</title>
        <authorList>
            <person name="Kang H."/>
            <person name="Kim H."/>
            <person name="Joh K."/>
        </authorList>
    </citation>
    <scope>NUCLEOTIDE SEQUENCE [LARGE SCALE GENOMIC DNA]</scope>
    <source>
        <strain evidence="5 6">HME9299</strain>
    </source>
</reference>
<dbReference type="InterPro" id="IPR051165">
    <property type="entry name" value="Multifunctional_ANK_Repeat"/>
</dbReference>
<dbReference type="SUPFAM" id="SSF48403">
    <property type="entry name" value="Ankyrin repeat"/>
    <property type="match status" value="2"/>
</dbReference>
<feature type="repeat" description="ANK" evidence="3">
    <location>
        <begin position="90"/>
        <end position="122"/>
    </location>
</feature>
<dbReference type="EMBL" id="WQLA01000004">
    <property type="protein sequence ID" value="MVN91975.1"/>
    <property type="molecule type" value="Genomic_DNA"/>
</dbReference>
<feature type="repeat" description="ANK" evidence="3">
    <location>
        <begin position="123"/>
        <end position="157"/>
    </location>
</feature>
<evidence type="ECO:0000256" key="1">
    <source>
        <dbReference type="ARBA" id="ARBA00022737"/>
    </source>
</evidence>
<dbReference type="PROSITE" id="PS50088">
    <property type="entry name" value="ANK_REPEAT"/>
    <property type="match status" value="6"/>
</dbReference>
<feature type="repeat" description="ANK" evidence="3">
    <location>
        <begin position="444"/>
        <end position="477"/>
    </location>
</feature>
<keyword evidence="1" id="KW-0677">Repeat</keyword>
<dbReference type="AlphaFoldDB" id="A0A6I4I9U2"/>
<dbReference type="PANTHER" id="PTHR24123">
    <property type="entry name" value="ANKYRIN REPEAT-CONTAINING"/>
    <property type="match status" value="1"/>
</dbReference>
<dbReference type="PANTHER" id="PTHR24123:SF33">
    <property type="entry name" value="PROTEIN HOS4"/>
    <property type="match status" value="1"/>
</dbReference>
<name>A0A6I4I9U2_9SPHI</name>
<keyword evidence="4" id="KW-0732">Signal</keyword>
<proteinExistence type="predicted"/>
<dbReference type="OrthoDB" id="2575953at2"/>
<feature type="repeat" description="ANK" evidence="3">
    <location>
        <begin position="411"/>
        <end position="443"/>
    </location>
</feature>
<feature type="repeat" description="ANK" evidence="3">
    <location>
        <begin position="332"/>
        <end position="364"/>
    </location>
</feature>
<dbReference type="Gene3D" id="1.25.40.20">
    <property type="entry name" value="Ankyrin repeat-containing domain"/>
    <property type="match status" value="3"/>
</dbReference>
<dbReference type="InterPro" id="IPR002110">
    <property type="entry name" value="Ankyrin_rpt"/>
</dbReference>
<protein>
    <submittedName>
        <fullName evidence="5">Ankyrin repeat domain-containing protein</fullName>
    </submittedName>
</protein>
<accession>A0A6I4I9U2</accession>
<dbReference type="Pfam" id="PF13637">
    <property type="entry name" value="Ank_4"/>
    <property type="match status" value="1"/>
</dbReference>
<evidence type="ECO:0000256" key="2">
    <source>
        <dbReference type="ARBA" id="ARBA00023043"/>
    </source>
</evidence>
<gene>
    <name evidence="5" type="ORF">GO816_12625</name>
</gene>
<organism evidence="5 6">
    <name type="scientific">Mucilaginibacter aquatilis</name>
    <dbReference type="NCBI Taxonomy" id="1517760"/>
    <lineage>
        <taxon>Bacteria</taxon>
        <taxon>Pseudomonadati</taxon>
        <taxon>Bacteroidota</taxon>
        <taxon>Sphingobacteriia</taxon>
        <taxon>Sphingobacteriales</taxon>
        <taxon>Sphingobacteriaceae</taxon>
        <taxon>Mucilaginibacter</taxon>
    </lineage>
</organism>
<dbReference type="RefSeq" id="WP_157542288.1">
    <property type="nucleotide sequence ID" value="NZ_WQLA01000004.1"/>
</dbReference>
<keyword evidence="2 3" id="KW-0040">ANK repeat</keyword>
<feature type="repeat" description="ANK" evidence="3">
    <location>
        <begin position="264"/>
        <end position="297"/>
    </location>
</feature>
<dbReference type="Proteomes" id="UP000434850">
    <property type="component" value="Unassembled WGS sequence"/>
</dbReference>
<feature type="chain" id="PRO_5026140452" evidence="4">
    <location>
        <begin position="20"/>
        <end position="503"/>
    </location>
</feature>
<evidence type="ECO:0000256" key="4">
    <source>
        <dbReference type="SAM" id="SignalP"/>
    </source>
</evidence>
<evidence type="ECO:0000313" key="6">
    <source>
        <dbReference type="Proteomes" id="UP000434850"/>
    </source>
</evidence>
<dbReference type="SMART" id="SM00248">
    <property type="entry name" value="ANK"/>
    <property type="match status" value="10"/>
</dbReference>
<evidence type="ECO:0000313" key="5">
    <source>
        <dbReference type="EMBL" id="MVN91975.1"/>
    </source>
</evidence>
<comment type="caution">
    <text evidence="5">The sequence shown here is derived from an EMBL/GenBank/DDBJ whole genome shotgun (WGS) entry which is preliminary data.</text>
</comment>
<keyword evidence="6" id="KW-1185">Reference proteome</keyword>
<sequence>MKKLFFATLASLVSLATQAQNNALLNAPFWQTETSIEQVKAEISKGANPAQLNANSFDAVVMAINAKAPNETIKYLIDQPGNDVNKLTHDGRIYLHWAAMRGNDEIMAYVLNKGAKVDLVDSHGSTPLLFAASAGQPNTKVYDVLLANGDNFKKNVNAAGANALLLAIANDKDLALTNYFISKGIDLKTTDAAGNNAFDYAVRSGNIELLKSLQQKGLKPGPNAMLQAAQAGGGRRGAPAPPTPLSYYQYLESLGVKASASAKTGENALHFLARRPGHAETIAYFMSKGANVNQADEEGNTPLMYAAAINRDTAVLAALLKGVKNLNQGNAKGETALTMAVRSNSPQTINYLIAKGADVNVMDKKGNNLAYYLMESYRPQRGAGSAAGDEFGTKLSLLIEKGINVTAPQKDGNTLYHLAVIKNDIGLLRRLQPLGIDINAKNADGLTALHRSAMIAKDDAMMKFLISAGAKKDAVTNFKETAYDLAAENESLTKNNVSVTFLK</sequence>
<evidence type="ECO:0000256" key="3">
    <source>
        <dbReference type="PROSITE-ProRule" id="PRU00023"/>
    </source>
</evidence>
<dbReference type="PROSITE" id="PS50297">
    <property type="entry name" value="ANK_REP_REGION"/>
    <property type="match status" value="4"/>
</dbReference>